<feature type="compositionally biased region" description="Basic and acidic residues" evidence="1">
    <location>
        <begin position="64"/>
        <end position="83"/>
    </location>
</feature>
<feature type="region of interest" description="Disordered" evidence="1">
    <location>
        <begin position="64"/>
        <end position="191"/>
    </location>
</feature>
<feature type="compositionally biased region" description="Basic and acidic residues" evidence="1">
    <location>
        <begin position="92"/>
        <end position="101"/>
    </location>
</feature>
<evidence type="ECO:0000256" key="1">
    <source>
        <dbReference type="SAM" id="MobiDB-lite"/>
    </source>
</evidence>
<evidence type="ECO:0000313" key="3">
    <source>
        <dbReference type="Proteomes" id="UP000604046"/>
    </source>
</evidence>
<gene>
    <name evidence="2" type="primary">CTSC</name>
    <name evidence="2" type="ORF">SNAT2548_LOCUS35048</name>
</gene>
<reference evidence="2" key="1">
    <citation type="submission" date="2021-02" db="EMBL/GenBank/DDBJ databases">
        <authorList>
            <person name="Dougan E. K."/>
            <person name="Rhodes N."/>
            <person name="Thang M."/>
            <person name="Chan C."/>
        </authorList>
    </citation>
    <scope>NUCLEOTIDE SEQUENCE</scope>
</reference>
<name>A0A812V683_9DINO</name>
<dbReference type="AlphaFoldDB" id="A0A812V683"/>
<evidence type="ECO:0000313" key="2">
    <source>
        <dbReference type="EMBL" id="CAE7616565.1"/>
    </source>
</evidence>
<feature type="compositionally biased region" description="Low complexity" evidence="1">
    <location>
        <begin position="165"/>
        <end position="179"/>
    </location>
</feature>
<organism evidence="2 3">
    <name type="scientific">Symbiodinium natans</name>
    <dbReference type="NCBI Taxonomy" id="878477"/>
    <lineage>
        <taxon>Eukaryota</taxon>
        <taxon>Sar</taxon>
        <taxon>Alveolata</taxon>
        <taxon>Dinophyceae</taxon>
        <taxon>Suessiales</taxon>
        <taxon>Symbiodiniaceae</taxon>
        <taxon>Symbiodinium</taxon>
    </lineage>
</organism>
<comment type="caution">
    <text evidence="2">The sequence shown here is derived from an EMBL/GenBank/DDBJ whole genome shotgun (WGS) entry which is preliminary data.</text>
</comment>
<dbReference type="OrthoDB" id="444356at2759"/>
<proteinExistence type="predicted"/>
<keyword evidence="3" id="KW-1185">Reference proteome</keyword>
<feature type="compositionally biased region" description="Low complexity" evidence="1">
    <location>
        <begin position="118"/>
        <end position="154"/>
    </location>
</feature>
<dbReference type="EMBL" id="CAJNDS010002845">
    <property type="protein sequence ID" value="CAE7616565.1"/>
    <property type="molecule type" value="Genomic_DNA"/>
</dbReference>
<dbReference type="Proteomes" id="UP000604046">
    <property type="component" value="Unassembled WGS sequence"/>
</dbReference>
<protein>
    <submittedName>
        <fullName evidence="2">CTSC protein</fullName>
    </submittedName>
</protein>
<sequence length="254" mass="28727">MLRSEPRQWKQDEDLDALHGVTEAERLVFLRRSLARARLQGLELESQRLQHEKALAEAYVQRRENQIAQRREERQTRLRELQQKARPPPRSPELEAEKDPEVSALLAHRPSLKKRLRPPLQQSALSSAAPLSPRSPQSPRSPRSPLASSSASPSPRKPAVPKPPAQRAAARPPEEAPSAKQPQMPRKEHLRATQHQLLKSCGVVVYKQQMKAHFRRILEAVEVGYGASAGHQKKILSNLARPVSTDAHQHRHRA</sequence>
<feature type="compositionally biased region" description="Pro residues" evidence="1">
    <location>
        <begin position="155"/>
        <end position="164"/>
    </location>
</feature>
<accession>A0A812V683</accession>